<dbReference type="InterPro" id="IPR036388">
    <property type="entry name" value="WH-like_DNA-bd_sf"/>
</dbReference>
<keyword evidence="6" id="KW-1185">Reference proteome</keyword>
<proteinExistence type="predicted"/>
<evidence type="ECO:0000259" key="4">
    <source>
        <dbReference type="PROSITE" id="PS50949"/>
    </source>
</evidence>
<dbReference type="STRING" id="1314751.GCA_001591425_00361"/>
<dbReference type="PROSITE" id="PS50949">
    <property type="entry name" value="HTH_GNTR"/>
    <property type="match status" value="1"/>
</dbReference>
<dbReference type="Gene3D" id="3.40.1410.10">
    <property type="entry name" value="Chorismate lyase-like"/>
    <property type="match status" value="1"/>
</dbReference>
<dbReference type="InterPro" id="IPR036390">
    <property type="entry name" value="WH_DNA-bd_sf"/>
</dbReference>
<dbReference type="RefSeq" id="WP_066411274.1">
    <property type="nucleotide sequence ID" value="NZ_CP018866.1"/>
</dbReference>
<dbReference type="SMART" id="SM00866">
    <property type="entry name" value="UTRA"/>
    <property type="match status" value="1"/>
</dbReference>
<name>A0A223KNJ4_9BACI</name>
<dbReference type="InterPro" id="IPR000524">
    <property type="entry name" value="Tscrpt_reg_HTH_GntR"/>
</dbReference>
<dbReference type="CDD" id="cd07377">
    <property type="entry name" value="WHTH_GntR"/>
    <property type="match status" value="1"/>
</dbReference>
<evidence type="ECO:0000256" key="3">
    <source>
        <dbReference type="ARBA" id="ARBA00023163"/>
    </source>
</evidence>
<protein>
    <submittedName>
        <fullName evidence="5">GntR family transcriptional regulator</fullName>
    </submittedName>
</protein>
<dbReference type="SMART" id="SM00345">
    <property type="entry name" value="HTH_GNTR"/>
    <property type="match status" value="1"/>
</dbReference>
<dbReference type="KEGG" id="bcoh:BC6307_07040"/>
<dbReference type="PRINTS" id="PR00035">
    <property type="entry name" value="HTHGNTR"/>
</dbReference>
<dbReference type="Pfam" id="PF00392">
    <property type="entry name" value="GntR"/>
    <property type="match status" value="1"/>
</dbReference>
<keyword evidence="3" id="KW-0804">Transcription</keyword>
<reference evidence="5 6" key="1">
    <citation type="submission" date="2016-12" db="EMBL/GenBank/DDBJ databases">
        <title>The whole genome sequencing and assembly of Bacillus cohnii DSM 6307T strain.</title>
        <authorList>
            <person name="Lee Y.-J."/>
            <person name="Yi H."/>
            <person name="Bahn Y.-S."/>
            <person name="Kim J.F."/>
            <person name="Lee D.-W."/>
        </authorList>
    </citation>
    <scope>NUCLEOTIDE SEQUENCE [LARGE SCALE GENOMIC DNA]</scope>
    <source>
        <strain evidence="5 6">DSM 6307</strain>
    </source>
</reference>
<dbReference type="PANTHER" id="PTHR44846:SF1">
    <property type="entry name" value="MANNOSYL-D-GLYCERATE TRANSPORT_METABOLISM SYSTEM REPRESSOR MNGR-RELATED"/>
    <property type="match status" value="1"/>
</dbReference>
<dbReference type="Pfam" id="PF07702">
    <property type="entry name" value="UTRA"/>
    <property type="match status" value="1"/>
</dbReference>
<feature type="domain" description="HTH gntR-type" evidence="4">
    <location>
        <begin position="10"/>
        <end position="78"/>
    </location>
</feature>
<dbReference type="InterPro" id="IPR050679">
    <property type="entry name" value="Bact_HTH_transcr_reg"/>
</dbReference>
<organism evidence="5 6">
    <name type="scientific">Sutcliffiella cohnii</name>
    <dbReference type="NCBI Taxonomy" id="33932"/>
    <lineage>
        <taxon>Bacteria</taxon>
        <taxon>Bacillati</taxon>
        <taxon>Bacillota</taxon>
        <taxon>Bacilli</taxon>
        <taxon>Bacillales</taxon>
        <taxon>Bacillaceae</taxon>
        <taxon>Sutcliffiella</taxon>
    </lineage>
</organism>
<dbReference type="PANTHER" id="PTHR44846">
    <property type="entry name" value="MANNOSYL-D-GLYCERATE TRANSPORT/METABOLISM SYSTEM REPRESSOR MNGR-RELATED"/>
    <property type="match status" value="1"/>
</dbReference>
<dbReference type="SUPFAM" id="SSF46785">
    <property type="entry name" value="Winged helix' DNA-binding domain"/>
    <property type="match status" value="1"/>
</dbReference>
<dbReference type="GO" id="GO:0003677">
    <property type="term" value="F:DNA binding"/>
    <property type="evidence" value="ECO:0007669"/>
    <property type="project" value="UniProtKB-KW"/>
</dbReference>
<accession>A0A223KNJ4</accession>
<dbReference type="AlphaFoldDB" id="A0A223KNJ4"/>
<dbReference type="InterPro" id="IPR011663">
    <property type="entry name" value="UTRA"/>
</dbReference>
<keyword evidence="2" id="KW-0238">DNA-binding</keyword>
<dbReference type="EMBL" id="CP018866">
    <property type="protein sequence ID" value="AST91051.1"/>
    <property type="molecule type" value="Genomic_DNA"/>
</dbReference>
<dbReference type="InterPro" id="IPR028978">
    <property type="entry name" value="Chorismate_lyase_/UTRA_dom_sf"/>
</dbReference>
<dbReference type="GO" id="GO:0045892">
    <property type="term" value="P:negative regulation of DNA-templated transcription"/>
    <property type="evidence" value="ECO:0007669"/>
    <property type="project" value="TreeGrafter"/>
</dbReference>
<gene>
    <name evidence="5" type="ORF">BC6307_07040</name>
</gene>
<dbReference type="GO" id="GO:0003700">
    <property type="term" value="F:DNA-binding transcription factor activity"/>
    <property type="evidence" value="ECO:0007669"/>
    <property type="project" value="InterPro"/>
</dbReference>
<evidence type="ECO:0000256" key="2">
    <source>
        <dbReference type="ARBA" id="ARBA00023125"/>
    </source>
</evidence>
<evidence type="ECO:0000256" key="1">
    <source>
        <dbReference type="ARBA" id="ARBA00023015"/>
    </source>
</evidence>
<dbReference type="SUPFAM" id="SSF64288">
    <property type="entry name" value="Chorismate lyase-like"/>
    <property type="match status" value="1"/>
</dbReference>
<dbReference type="FunFam" id="1.10.10.10:FF:000079">
    <property type="entry name" value="GntR family transcriptional regulator"/>
    <property type="match status" value="1"/>
</dbReference>
<dbReference type="Gene3D" id="1.10.10.10">
    <property type="entry name" value="Winged helix-like DNA-binding domain superfamily/Winged helix DNA-binding domain"/>
    <property type="match status" value="1"/>
</dbReference>
<sequence length="244" mass="28249">MSRLENQESIPFYKQLKEKIMEDIEVGKLKHGDKLPSERDLALQYGISRMTARHTLSILEREGLVERRVGAGTFVSNNKIQMDFITFNSFTNDMLGKGLTPSTQVLSIGHMEATPFLAERLQIPVGENMFTVKRLRLVDERPIAIEESFIPERYCRNIEEHITDNTSLYQILESVYGIVLVKAKEYLRVTFSEENESKLLRIRTESPCIFREAVAFDRNNKEIEFSTSLTRSDIVKFYSELNLK</sequence>
<evidence type="ECO:0000313" key="6">
    <source>
        <dbReference type="Proteomes" id="UP000215224"/>
    </source>
</evidence>
<evidence type="ECO:0000313" key="5">
    <source>
        <dbReference type="EMBL" id="AST91051.1"/>
    </source>
</evidence>
<keyword evidence="1" id="KW-0805">Transcription regulation</keyword>
<dbReference type="Proteomes" id="UP000215224">
    <property type="component" value="Chromosome"/>
</dbReference>